<gene>
    <name evidence="3" type="primary">TKT3</name>
    <name evidence="3" type="ORF">SNEC2469_LOCUS11286</name>
</gene>
<dbReference type="InterPro" id="IPR029061">
    <property type="entry name" value="THDP-binding"/>
</dbReference>
<evidence type="ECO:0000256" key="1">
    <source>
        <dbReference type="ARBA" id="ARBA00001964"/>
    </source>
</evidence>
<dbReference type="Pfam" id="PF02779">
    <property type="entry name" value="Transket_pyr"/>
    <property type="match status" value="1"/>
</dbReference>
<dbReference type="AlphaFoldDB" id="A0A812QY23"/>
<dbReference type="GO" id="GO:0006098">
    <property type="term" value="P:pentose-phosphate shunt"/>
    <property type="evidence" value="ECO:0007669"/>
    <property type="project" value="TreeGrafter"/>
</dbReference>
<dbReference type="GO" id="GO:0005829">
    <property type="term" value="C:cytosol"/>
    <property type="evidence" value="ECO:0007669"/>
    <property type="project" value="TreeGrafter"/>
</dbReference>
<dbReference type="PANTHER" id="PTHR43522:SF2">
    <property type="entry name" value="TRANSKETOLASE 1-RELATED"/>
    <property type="match status" value="1"/>
</dbReference>
<evidence type="ECO:0000313" key="3">
    <source>
        <dbReference type="EMBL" id="CAE7410606.1"/>
    </source>
</evidence>
<comment type="cofactor">
    <cofactor evidence="1">
        <name>thiamine diphosphate</name>
        <dbReference type="ChEBI" id="CHEBI:58937"/>
    </cofactor>
</comment>
<keyword evidence="4" id="KW-1185">Reference proteome</keyword>
<dbReference type="Proteomes" id="UP000601435">
    <property type="component" value="Unassembled WGS sequence"/>
</dbReference>
<sequence>MGGSADLAPSNMTLMKCTGDFLKDSYSERNFRFGIREFGMGAVCNALSLDKTGIIPYCATFTIFTDYMRSAIRPLACLCLTSVWSWCVSRRSSIKKRHCTNSRIRGRTYVHAYTGKLQRVRVRRRSSRHLSRVSSKGVSIA</sequence>
<dbReference type="InterPro" id="IPR033247">
    <property type="entry name" value="Transketolase_fam"/>
</dbReference>
<dbReference type="SUPFAM" id="SSF52518">
    <property type="entry name" value="Thiamin diphosphate-binding fold (THDP-binding)"/>
    <property type="match status" value="1"/>
</dbReference>
<organism evidence="3 4">
    <name type="scientific">Symbiodinium necroappetens</name>
    <dbReference type="NCBI Taxonomy" id="1628268"/>
    <lineage>
        <taxon>Eukaryota</taxon>
        <taxon>Sar</taxon>
        <taxon>Alveolata</taxon>
        <taxon>Dinophyceae</taxon>
        <taxon>Suessiales</taxon>
        <taxon>Symbiodiniaceae</taxon>
        <taxon>Symbiodinium</taxon>
    </lineage>
</organism>
<dbReference type="InterPro" id="IPR005475">
    <property type="entry name" value="Transketolase-like_Pyr-bd"/>
</dbReference>
<accession>A0A812QY23</accession>
<dbReference type="Gene3D" id="3.40.50.970">
    <property type="match status" value="1"/>
</dbReference>
<comment type="caution">
    <text evidence="3">The sequence shown here is derived from an EMBL/GenBank/DDBJ whole genome shotgun (WGS) entry which is preliminary data.</text>
</comment>
<dbReference type="PANTHER" id="PTHR43522">
    <property type="entry name" value="TRANSKETOLASE"/>
    <property type="match status" value="1"/>
</dbReference>
<dbReference type="GO" id="GO:0004802">
    <property type="term" value="F:transketolase activity"/>
    <property type="evidence" value="ECO:0007669"/>
    <property type="project" value="TreeGrafter"/>
</dbReference>
<proteinExistence type="predicted"/>
<evidence type="ECO:0000313" key="4">
    <source>
        <dbReference type="Proteomes" id="UP000601435"/>
    </source>
</evidence>
<name>A0A812QY23_9DINO</name>
<dbReference type="OrthoDB" id="1732713at2759"/>
<feature type="domain" description="Transketolase-like pyrimidine-binding" evidence="2">
    <location>
        <begin position="2"/>
        <end position="79"/>
    </location>
</feature>
<dbReference type="EMBL" id="CAJNJA010017912">
    <property type="protein sequence ID" value="CAE7410606.1"/>
    <property type="molecule type" value="Genomic_DNA"/>
</dbReference>
<protein>
    <submittedName>
        <fullName evidence="3">TKT3 protein</fullName>
    </submittedName>
</protein>
<reference evidence="3" key="1">
    <citation type="submission" date="2021-02" db="EMBL/GenBank/DDBJ databases">
        <authorList>
            <person name="Dougan E. K."/>
            <person name="Rhodes N."/>
            <person name="Thang M."/>
            <person name="Chan C."/>
        </authorList>
    </citation>
    <scope>NUCLEOTIDE SEQUENCE</scope>
</reference>
<evidence type="ECO:0000259" key="2">
    <source>
        <dbReference type="Pfam" id="PF02779"/>
    </source>
</evidence>